<evidence type="ECO:0000313" key="1">
    <source>
        <dbReference type="EMBL" id="PTM96151.1"/>
    </source>
</evidence>
<reference evidence="1 2" key="1">
    <citation type="submission" date="2018-04" db="EMBL/GenBank/DDBJ databases">
        <title>Genomic Encyclopedia of Type Strains, Phase IV (KMG-IV): sequencing the most valuable type-strain genomes for metagenomic binning, comparative biology and taxonomic classification.</title>
        <authorList>
            <person name="Goeker M."/>
        </authorList>
    </citation>
    <scope>NUCLEOTIDE SEQUENCE [LARGE SCALE GENOMIC DNA]</scope>
    <source>
        <strain evidence="1 2">DSM 7138</strain>
    </source>
</reference>
<evidence type="ECO:0000313" key="2">
    <source>
        <dbReference type="Proteomes" id="UP000241247"/>
    </source>
</evidence>
<accession>A0A2T5BAY9</accession>
<dbReference type="OrthoDB" id="7592571at2"/>
<dbReference type="EMBL" id="PZZZ01000003">
    <property type="protein sequence ID" value="PTM96151.1"/>
    <property type="molecule type" value="Genomic_DNA"/>
</dbReference>
<protein>
    <submittedName>
        <fullName evidence="1">Uncharacterized protein</fullName>
    </submittedName>
</protein>
<name>A0A2T5BAY9_MYCDI</name>
<proteinExistence type="predicted"/>
<dbReference type="RefSeq" id="WP_108002232.1">
    <property type="nucleotide sequence ID" value="NZ_JBHEEX010000009.1"/>
</dbReference>
<gene>
    <name evidence="1" type="ORF">C7449_103165</name>
</gene>
<dbReference type="Proteomes" id="UP000241247">
    <property type="component" value="Unassembled WGS sequence"/>
</dbReference>
<comment type="caution">
    <text evidence="1">The sequence shown here is derived from an EMBL/GenBank/DDBJ whole genome shotgun (WGS) entry which is preliminary data.</text>
</comment>
<sequence>MLVYGDAERIETGSSLVAGIEAARSVCMRLPAGLDRHAALVNVFLRVGQLAQGIADAEFESNGADEDTDTHRACARLLTELACTVLASWNSGFANVLTWPSDWPETLAALATDARLRIREPEGHAFYALYPEAYGEAAMRSGLAADTVVIGIRSIGTGLAAIVAAALGAAPPVTVRPVGHPFQRELRVGPRLAARLLAKPEACFAVVDEGPGLSGSSFASVADWLTGHGVSRSRIHFFPSHAGGCGERASRKTRDNWNRTAQHVVGFDDMLTSAADPRHHLGTWIARCTGPLVRPLRDIGGGRWRELRHAGADQQPPIDGLHERRKYLAQTRSGTWCARFAGIGEPGVRKLRTARVLAEAGFCPAVAGLCHGFLIERWIDGQPVDAGHLERTQLVERIGRYLGFRAANLRAPAIGADPDRLFAMALANTGEQLGQERASALKSLLGFAERLEGRLIPVDTDNRLHRWEWLLTADGRLIKTDALDHSTGHDLIGPQDIGWDIAGATVEFDLSADERSEITGIVSHQTGRTVCAELLDMLVPCYLAFQIGLWRRASENGDVADRGRAHAMVRSYAERLSRLLD</sequence>
<keyword evidence="2" id="KW-1185">Reference proteome</keyword>
<organism evidence="1 2">
    <name type="scientific">Mycoplana dimorpha</name>
    <dbReference type="NCBI Taxonomy" id="28320"/>
    <lineage>
        <taxon>Bacteria</taxon>
        <taxon>Pseudomonadati</taxon>
        <taxon>Pseudomonadota</taxon>
        <taxon>Alphaproteobacteria</taxon>
        <taxon>Hyphomicrobiales</taxon>
        <taxon>Rhizobiaceae</taxon>
        <taxon>Mycoplana</taxon>
    </lineage>
</organism>
<dbReference type="AlphaFoldDB" id="A0A2T5BAY9"/>